<organism evidence="3 4">
    <name type="scientific">Candidatus Methylocalor cossyra</name>
    <dbReference type="NCBI Taxonomy" id="3108543"/>
    <lineage>
        <taxon>Bacteria</taxon>
        <taxon>Pseudomonadati</taxon>
        <taxon>Pseudomonadota</taxon>
        <taxon>Gammaproteobacteria</taxon>
        <taxon>Methylococcales</taxon>
        <taxon>Methylococcaceae</taxon>
        <taxon>Candidatus Methylocalor</taxon>
    </lineage>
</organism>
<dbReference type="Proteomes" id="UP001497493">
    <property type="component" value="Chromosome"/>
</dbReference>
<protein>
    <submittedName>
        <fullName evidence="3">Glycos_transf_1 domain-containing protein</fullName>
    </submittedName>
</protein>
<evidence type="ECO:0000259" key="2">
    <source>
        <dbReference type="Pfam" id="PF13524"/>
    </source>
</evidence>
<dbReference type="EMBL" id="OZ026884">
    <property type="protein sequence ID" value="CAL1241137.1"/>
    <property type="molecule type" value="Genomic_DNA"/>
</dbReference>
<dbReference type="InterPro" id="IPR028098">
    <property type="entry name" value="Glyco_trans_4-like_N"/>
</dbReference>
<gene>
    <name evidence="3" type="ORF">MECH1_V1_2361</name>
</gene>
<dbReference type="SUPFAM" id="SSF53756">
    <property type="entry name" value="UDP-Glycosyltransferase/glycogen phosphorylase"/>
    <property type="match status" value="2"/>
</dbReference>
<evidence type="ECO:0000313" key="4">
    <source>
        <dbReference type="Proteomes" id="UP001497493"/>
    </source>
</evidence>
<dbReference type="Pfam" id="PF13439">
    <property type="entry name" value="Glyco_transf_4"/>
    <property type="match status" value="1"/>
</dbReference>
<dbReference type="PANTHER" id="PTHR12526:SF625">
    <property type="entry name" value="PHOSPHATIDYLINOSITOL GLYCAN-CLASS A"/>
    <property type="match status" value="1"/>
</dbReference>
<evidence type="ECO:0000259" key="1">
    <source>
        <dbReference type="Pfam" id="PF13439"/>
    </source>
</evidence>
<dbReference type="Pfam" id="PF13524">
    <property type="entry name" value="Glyco_trans_1_2"/>
    <property type="match status" value="1"/>
</dbReference>
<feature type="domain" description="Spore protein YkvP/CgeB glycosyl transferase-like" evidence="2">
    <location>
        <begin position="644"/>
        <end position="782"/>
    </location>
</feature>
<name>A0ABM9NKH2_9GAMM</name>
<reference evidence="3 4" key="1">
    <citation type="submission" date="2024-04" db="EMBL/GenBank/DDBJ databases">
        <authorList>
            <person name="Cremers G."/>
        </authorList>
    </citation>
    <scope>NUCLEOTIDE SEQUENCE [LARGE SCALE GENOMIC DNA]</scope>
    <source>
        <strain evidence="3">MeCH1-AG</strain>
    </source>
</reference>
<sequence length="785" mass="87366">MKIAIIAPSPVPFTIGGAEKLWWGLTQHINQLTPHQAELIKLPSPEADFWSLMRSYLAFSRLDLKHFDLVISTKYPAWMVDHPNHCCYLQHKLRGLYDTYPAHLPKTLAHPALKGLLALLSGPPGDRERLEPLFSELFELETRDDLPAELFAFPGPLARTLVHYLDAIALAPSAIRRYAAISRTVAKRPDYFPSGVPVEVIYHPSDLPRFENRGYDYIFTASRLDGAKRLDLIIRAFRGLRTEIELRIAGEGPDEGRLRELAAGDPRICFLGRITDEELIRQYAGALFVPFVPYQEDYGLVTIEAMLSHKAVLTTHDAGGVAEWVEPGVTGLIVAPEPTALTQAMEALVADRAATIAMGEAGFEKARALSWRSTVEALLAPAPSKAPLRSPRRPRLTVALDYPVHPAVSGGRKRVYHFYKALARRADVTLLTLGAPDEPRCRLTLAPGLNEWRIPRSHRHLALERQFEARLGASVGDIVTLLYYRESPELLPALRQAAEESDLVIVSHCYLYPAVREVYTGPLWYDAHNVEWDMKCAVLGDHPEAAEYLDRVKETEAACCRDSLVVLACSEDNRDRLIELYEVEPGKIRLAPNGVDPHALPFVPFAERRALRERLGLDGRLPVLFMGSWHQPNIEAGVGLLALARACPELDFFVLGSVCYHALWEGRPENVHLFGVVEEEVKNVLLGIAHAGLNPVVSGSGTNLKTVEYAAAGVPVLTTPFGNRGLGLVDGEEIWEAPLESFAEALQRLSRATDEAELIRRTTRAAERTRRAFDWQTIADRIPLP</sequence>
<dbReference type="Pfam" id="PF13692">
    <property type="entry name" value="Glyco_trans_1_4"/>
    <property type="match status" value="1"/>
</dbReference>
<feature type="domain" description="Glycosyltransferase subfamily 4-like N-terminal" evidence="1">
    <location>
        <begin position="409"/>
        <end position="597"/>
    </location>
</feature>
<evidence type="ECO:0000313" key="3">
    <source>
        <dbReference type="EMBL" id="CAL1241137.1"/>
    </source>
</evidence>
<dbReference type="RefSeq" id="WP_348757664.1">
    <property type="nucleotide sequence ID" value="NZ_OZ026884.1"/>
</dbReference>
<dbReference type="CDD" id="cd03801">
    <property type="entry name" value="GT4_PimA-like"/>
    <property type="match status" value="2"/>
</dbReference>
<proteinExistence type="predicted"/>
<dbReference type="Gene3D" id="3.40.50.2000">
    <property type="entry name" value="Glycogen Phosphorylase B"/>
    <property type="match status" value="4"/>
</dbReference>
<accession>A0ABM9NKH2</accession>
<dbReference type="InterPro" id="IPR055259">
    <property type="entry name" value="YkvP/CgeB_Glyco_trans-like"/>
</dbReference>
<keyword evidence="4" id="KW-1185">Reference proteome</keyword>
<dbReference type="PANTHER" id="PTHR12526">
    <property type="entry name" value="GLYCOSYLTRANSFERASE"/>
    <property type="match status" value="1"/>
</dbReference>